<dbReference type="InterPro" id="IPR023298">
    <property type="entry name" value="ATPase_P-typ_TM_dom_sf"/>
</dbReference>
<evidence type="ECO:0000313" key="23">
    <source>
        <dbReference type="Proteomes" id="UP001321506"/>
    </source>
</evidence>
<dbReference type="InterPro" id="IPR008250">
    <property type="entry name" value="ATPase_P-typ_transduc_dom_A_sf"/>
</dbReference>
<evidence type="ECO:0000256" key="11">
    <source>
        <dbReference type="ARBA" id="ARBA00022840"/>
    </source>
</evidence>
<dbReference type="Gene3D" id="3.40.1110.10">
    <property type="entry name" value="Calcium-transporting ATPase, cytoplasmic domain N"/>
    <property type="match status" value="1"/>
</dbReference>
<dbReference type="InterPro" id="IPR059000">
    <property type="entry name" value="ATPase_P-type_domA"/>
</dbReference>
<dbReference type="InterPro" id="IPR004014">
    <property type="entry name" value="ATPase_P-typ_cation-transptr_N"/>
</dbReference>
<evidence type="ECO:0000256" key="17">
    <source>
        <dbReference type="ARBA" id="ARBA00047295"/>
    </source>
</evidence>
<comment type="function">
    <text evidence="1">Mediates magnesium influx to the cytosol.</text>
</comment>
<keyword evidence="23" id="KW-1185">Reference proteome</keyword>
<feature type="transmembrane region" description="Helical" evidence="20">
    <location>
        <begin position="250"/>
        <end position="273"/>
    </location>
</feature>
<comment type="catalytic activity">
    <reaction evidence="17">
        <text>Mg(2+)(out) + ATP + H2O = Mg(2+)(in) + ADP + phosphate + H(+)</text>
        <dbReference type="Rhea" id="RHEA:10260"/>
        <dbReference type="ChEBI" id="CHEBI:15377"/>
        <dbReference type="ChEBI" id="CHEBI:15378"/>
        <dbReference type="ChEBI" id="CHEBI:18420"/>
        <dbReference type="ChEBI" id="CHEBI:30616"/>
        <dbReference type="ChEBI" id="CHEBI:43474"/>
        <dbReference type="ChEBI" id="CHEBI:456216"/>
        <dbReference type="EC" id="7.2.2.14"/>
    </reaction>
</comment>
<evidence type="ECO:0000313" key="22">
    <source>
        <dbReference type="EMBL" id="MDI2099172.1"/>
    </source>
</evidence>
<dbReference type="InterPro" id="IPR018303">
    <property type="entry name" value="ATPase_P-typ_P_site"/>
</dbReference>
<dbReference type="InterPro" id="IPR006068">
    <property type="entry name" value="ATPase_P-typ_cation-transptr_C"/>
</dbReference>
<dbReference type="EC" id="7.2.2.14" evidence="4"/>
<feature type="transmembrane region" description="Helical" evidence="20">
    <location>
        <begin position="63"/>
        <end position="84"/>
    </location>
</feature>
<evidence type="ECO:0000256" key="2">
    <source>
        <dbReference type="ARBA" id="ARBA00004429"/>
    </source>
</evidence>
<dbReference type="Pfam" id="PF00122">
    <property type="entry name" value="E1-E2_ATPase"/>
    <property type="match status" value="1"/>
</dbReference>
<dbReference type="Proteomes" id="UP001321506">
    <property type="component" value="Unassembled WGS sequence"/>
</dbReference>
<dbReference type="AlphaFoldDB" id="A0AAW6T5X1"/>
<evidence type="ECO:0000256" key="18">
    <source>
        <dbReference type="ARBA" id="ARBA00049360"/>
    </source>
</evidence>
<evidence type="ECO:0000256" key="16">
    <source>
        <dbReference type="ARBA" id="ARBA00029806"/>
    </source>
</evidence>
<dbReference type="InterPro" id="IPR023299">
    <property type="entry name" value="ATPase_P-typ_cyto_dom_N"/>
</dbReference>
<dbReference type="SUPFAM" id="SSF56784">
    <property type="entry name" value="HAD-like"/>
    <property type="match status" value="1"/>
</dbReference>
<comment type="caution">
    <text evidence="22">The sequence shown here is derived from an EMBL/GenBank/DDBJ whole genome shotgun (WGS) entry which is preliminary data.</text>
</comment>
<dbReference type="PANTHER" id="PTHR42861">
    <property type="entry name" value="CALCIUM-TRANSPORTING ATPASE"/>
    <property type="match status" value="1"/>
</dbReference>
<evidence type="ECO:0000256" key="13">
    <source>
        <dbReference type="ARBA" id="ARBA00022967"/>
    </source>
</evidence>
<dbReference type="SMART" id="SM00831">
    <property type="entry name" value="Cation_ATPase_N"/>
    <property type="match status" value="1"/>
</dbReference>
<dbReference type="SUPFAM" id="SSF81653">
    <property type="entry name" value="Calcium ATPase, transduction domain A"/>
    <property type="match status" value="1"/>
</dbReference>
<dbReference type="InterPro" id="IPR036412">
    <property type="entry name" value="HAD-like_sf"/>
</dbReference>
<reference evidence="22 23" key="1">
    <citation type="submission" date="2023-04" db="EMBL/GenBank/DDBJ databases">
        <title>Klugiella caeni sp. nov. isolated from the sludge of biochemical tank.</title>
        <authorList>
            <person name="Geng K."/>
        </authorList>
    </citation>
    <scope>NUCLEOTIDE SEQUENCE [LARGE SCALE GENOMIC DNA]</scope>
    <source>
        <strain evidence="22 23">YN-L-19</strain>
    </source>
</reference>
<feature type="transmembrane region" description="Helical" evidence="20">
    <location>
        <begin position="279"/>
        <end position="305"/>
    </location>
</feature>
<evidence type="ECO:0000256" key="8">
    <source>
        <dbReference type="ARBA" id="ARBA00022553"/>
    </source>
</evidence>
<proteinExistence type="inferred from homology"/>
<dbReference type="Gene3D" id="1.20.1110.10">
    <property type="entry name" value="Calcium-transporting ATPase, transmembrane domain"/>
    <property type="match status" value="1"/>
</dbReference>
<dbReference type="Pfam" id="PF00702">
    <property type="entry name" value="Hydrolase"/>
    <property type="match status" value="1"/>
</dbReference>
<keyword evidence="12" id="KW-0460">Magnesium</keyword>
<dbReference type="SUPFAM" id="SSF81665">
    <property type="entry name" value="Calcium ATPase, transmembrane domain M"/>
    <property type="match status" value="1"/>
</dbReference>
<keyword evidence="7" id="KW-0997">Cell inner membrane</keyword>
<dbReference type="GO" id="GO:0015444">
    <property type="term" value="F:P-type magnesium transporter activity"/>
    <property type="evidence" value="ECO:0007669"/>
    <property type="project" value="UniProtKB-EC"/>
</dbReference>
<dbReference type="InterPro" id="IPR044492">
    <property type="entry name" value="P_typ_ATPase_HD_dom"/>
</dbReference>
<dbReference type="InterPro" id="IPR006415">
    <property type="entry name" value="P-type_ATPase_IIIB"/>
</dbReference>
<accession>A0AAW6T5X1</accession>
<feature type="transmembrane region" description="Helical" evidence="20">
    <location>
        <begin position="737"/>
        <end position="762"/>
    </location>
</feature>
<keyword evidence="10" id="KW-0547">Nucleotide-binding</keyword>
<dbReference type="Pfam" id="PF00690">
    <property type="entry name" value="Cation_ATPase_N"/>
    <property type="match status" value="1"/>
</dbReference>
<feature type="region of interest" description="Disordered" evidence="19">
    <location>
        <begin position="28"/>
        <end position="50"/>
    </location>
</feature>
<feature type="transmembrane region" description="Helical" evidence="20">
    <location>
        <begin position="832"/>
        <end position="849"/>
    </location>
</feature>
<dbReference type="Gene3D" id="2.70.150.10">
    <property type="entry name" value="Calcium-transporting ATPase, cytoplasmic transduction domain A"/>
    <property type="match status" value="1"/>
</dbReference>
<evidence type="ECO:0000256" key="14">
    <source>
        <dbReference type="ARBA" id="ARBA00022989"/>
    </source>
</evidence>
<evidence type="ECO:0000256" key="19">
    <source>
        <dbReference type="SAM" id="MobiDB-lite"/>
    </source>
</evidence>
<feature type="transmembrane region" description="Helical" evidence="20">
    <location>
        <begin position="768"/>
        <end position="787"/>
    </location>
</feature>
<dbReference type="GO" id="GO:0005886">
    <property type="term" value="C:plasma membrane"/>
    <property type="evidence" value="ECO:0007669"/>
    <property type="project" value="UniProtKB-SubCell"/>
</dbReference>
<evidence type="ECO:0000256" key="4">
    <source>
        <dbReference type="ARBA" id="ARBA00012786"/>
    </source>
</evidence>
<dbReference type="InterPro" id="IPR001757">
    <property type="entry name" value="P_typ_ATPase"/>
</dbReference>
<evidence type="ECO:0000256" key="10">
    <source>
        <dbReference type="ARBA" id="ARBA00022741"/>
    </source>
</evidence>
<evidence type="ECO:0000259" key="21">
    <source>
        <dbReference type="SMART" id="SM00831"/>
    </source>
</evidence>
<dbReference type="GO" id="GO:0016887">
    <property type="term" value="F:ATP hydrolysis activity"/>
    <property type="evidence" value="ECO:0007669"/>
    <property type="project" value="InterPro"/>
</dbReference>
<dbReference type="InterPro" id="IPR023214">
    <property type="entry name" value="HAD_sf"/>
</dbReference>
<dbReference type="NCBIfam" id="TIGR01524">
    <property type="entry name" value="ATPase-IIIB_Mg"/>
    <property type="match status" value="1"/>
</dbReference>
<keyword evidence="14 20" id="KW-1133">Transmembrane helix</keyword>
<organism evidence="22 23">
    <name type="scientific">Ruicaihuangia caeni</name>
    <dbReference type="NCBI Taxonomy" id="3042517"/>
    <lineage>
        <taxon>Bacteria</taxon>
        <taxon>Bacillati</taxon>
        <taxon>Actinomycetota</taxon>
        <taxon>Actinomycetes</taxon>
        <taxon>Micrococcales</taxon>
        <taxon>Microbacteriaceae</taxon>
        <taxon>Ruicaihuangia</taxon>
    </lineage>
</organism>
<protein>
    <recommendedName>
        <fullName evidence="5">Magnesium-transporting ATPase, P-type 1</fullName>
        <ecNumber evidence="4">7.2.2.14</ecNumber>
    </recommendedName>
    <alternativeName>
        <fullName evidence="16">Mg(2+) transport ATPase, P-type 1</fullName>
    </alternativeName>
</protein>
<keyword evidence="9 20" id="KW-0812">Transmembrane</keyword>
<comment type="catalytic activity">
    <reaction evidence="18">
        <text>ATP + H2O = ADP + phosphate + H(+)</text>
        <dbReference type="Rhea" id="RHEA:13065"/>
        <dbReference type="ChEBI" id="CHEBI:15377"/>
        <dbReference type="ChEBI" id="CHEBI:15378"/>
        <dbReference type="ChEBI" id="CHEBI:30616"/>
        <dbReference type="ChEBI" id="CHEBI:43474"/>
        <dbReference type="ChEBI" id="CHEBI:456216"/>
    </reaction>
</comment>
<feature type="transmembrane region" description="Helical" evidence="20">
    <location>
        <begin position="90"/>
        <end position="106"/>
    </location>
</feature>
<dbReference type="PRINTS" id="PR01836">
    <property type="entry name" value="MGATPASE"/>
</dbReference>
<comment type="similarity">
    <text evidence="3">Belongs to the cation transport ATPase (P-type) (TC 3.A.3) family. Type IIIB subfamily.</text>
</comment>
<evidence type="ECO:0000256" key="15">
    <source>
        <dbReference type="ARBA" id="ARBA00023136"/>
    </source>
</evidence>
<evidence type="ECO:0000256" key="12">
    <source>
        <dbReference type="ARBA" id="ARBA00022842"/>
    </source>
</evidence>
<gene>
    <name evidence="22" type="primary">mgtA</name>
    <name evidence="22" type="ORF">QF206_09390</name>
</gene>
<keyword evidence="11" id="KW-0067">ATP-binding</keyword>
<dbReference type="GO" id="GO:0005524">
    <property type="term" value="F:ATP binding"/>
    <property type="evidence" value="ECO:0007669"/>
    <property type="project" value="UniProtKB-KW"/>
</dbReference>
<evidence type="ECO:0000256" key="3">
    <source>
        <dbReference type="ARBA" id="ARBA00008746"/>
    </source>
</evidence>
<keyword evidence="13" id="KW-1278">Translocase</keyword>
<feature type="transmembrane region" description="Helical" evidence="20">
    <location>
        <begin position="799"/>
        <end position="820"/>
    </location>
</feature>
<dbReference type="EMBL" id="JASATX010000003">
    <property type="protein sequence ID" value="MDI2099172.1"/>
    <property type="molecule type" value="Genomic_DNA"/>
</dbReference>
<keyword evidence="15 20" id="KW-0472">Membrane</keyword>
<evidence type="ECO:0000256" key="20">
    <source>
        <dbReference type="SAM" id="Phobius"/>
    </source>
</evidence>
<evidence type="ECO:0000256" key="1">
    <source>
        <dbReference type="ARBA" id="ARBA00003954"/>
    </source>
</evidence>
<evidence type="ECO:0000256" key="5">
    <source>
        <dbReference type="ARBA" id="ARBA00013555"/>
    </source>
</evidence>
<evidence type="ECO:0000256" key="7">
    <source>
        <dbReference type="ARBA" id="ARBA00022519"/>
    </source>
</evidence>
<feature type="domain" description="Cation-transporting P-type ATPase N-terminal" evidence="21">
    <location>
        <begin position="14"/>
        <end position="86"/>
    </location>
</feature>
<keyword evidence="8" id="KW-0597">Phosphoprotein</keyword>
<dbReference type="RefSeq" id="WP_281488953.1">
    <property type="nucleotide sequence ID" value="NZ_JASATX010000003.1"/>
</dbReference>
<dbReference type="SFLD" id="SFLDG00002">
    <property type="entry name" value="C1.7:_P-type_atpase_like"/>
    <property type="match status" value="1"/>
</dbReference>
<evidence type="ECO:0000256" key="9">
    <source>
        <dbReference type="ARBA" id="ARBA00022692"/>
    </source>
</evidence>
<keyword evidence="6" id="KW-1003">Cell membrane</keyword>
<dbReference type="PROSITE" id="PS00154">
    <property type="entry name" value="ATPASE_E1_E2"/>
    <property type="match status" value="1"/>
</dbReference>
<name>A0AAW6T5X1_9MICO</name>
<sequence>MPRRSPIDTTQQVAYWARPVDEVLGSVRSTSEGLSQAEATERRATEADPLGEHRRRPALRILIGQYTNPISIVLIGATIVSMALGDVLDGSIIIAIIAASGLLGFWQESRADNAVAELLASVQVKARVLRDGRVAEVRLGDVVVGDVVELSAGDLVPADARLLQSRELQVDASALTGESFPLEKDAAAIVEADATVAARSNVVQLGSHVVSGTARAVVVATGRDTEFGGVAHAVAAADVRTAFEFGIARFGWLLARLVAVLTVLIFIVNWIYGRPVLDSLLFALSLAVGITPQMLPAIVSLSLSVGARHLAQRRVVVKRLDAIEDLGAITVLCTDKTGTLTTGAVELSRAVTADGVRSDRVMQLAAINASAQRGFRNPLDAIILAAHAVDATALAELPYDFQRKRLSVLVPRGMVDTPDNELLDETPNHSSAGSSALLVTKGSVGTVLPLCVTVRAADGGESPLTTSEVQAFADQLAAEGNRVLAVASRAMPALHALSVDDETDLTFEGLLVFRDPAKAGAAEAVASLQHAGVRVVLITGDSAATARATAKAVGVPADTVVTGQELGALDTARLAVAFRDVRVFAEVEPMHKARIVSALRASREVVGFLGDGINDAVALHAADVGISVDTAVDVAKQAASVVLLEKGLDVVADGVRLGRRTFANTLKYIRLTTSANFGNMASLAVASLVLPFLPLLPRQILLLNFLSDIPAMTIAADEVDREQLKKPIHWNLRRLQVFMLVFGLLSTVFDLITFAVLVWGFGAGSVEFQSAWFVMSTLTELAVLFSLRTARPIWKSRPAVALVLSSVAVAVVTVALPYIGPAATVMGLEPPPALLLAALGAVLVLYIAANEVLKRRMPGLLH</sequence>
<dbReference type="SFLD" id="SFLDF00027">
    <property type="entry name" value="p-type_atpase"/>
    <property type="match status" value="1"/>
</dbReference>
<dbReference type="SFLD" id="SFLDS00003">
    <property type="entry name" value="Haloacid_Dehalogenase"/>
    <property type="match status" value="1"/>
</dbReference>
<dbReference type="Gene3D" id="3.40.50.1000">
    <property type="entry name" value="HAD superfamily/HAD-like"/>
    <property type="match status" value="1"/>
</dbReference>
<evidence type="ECO:0000256" key="6">
    <source>
        <dbReference type="ARBA" id="ARBA00022475"/>
    </source>
</evidence>
<dbReference type="NCBIfam" id="TIGR01494">
    <property type="entry name" value="ATPase_P-type"/>
    <property type="match status" value="2"/>
</dbReference>
<feature type="compositionally biased region" description="Basic and acidic residues" evidence="19">
    <location>
        <begin position="39"/>
        <end position="50"/>
    </location>
</feature>
<comment type="subcellular location">
    <subcellularLocation>
        <location evidence="2">Cell inner membrane</location>
        <topology evidence="2">Multi-pass membrane protein</topology>
    </subcellularLocation>
</comment>
<dbReference type="Pfam" id="PF00689">
    <property type="entry name" value="Cation_ATPase_C"/>
    <property type="match status" value="1"/>
</dbReference>